<accession>A0A4Z1K6X8</accession>
<reference evidence="1 2" key="1">
    <citation type="submission" date="2017-12" db="EMBL/GenBank/DDBJ databases">
        <title>Comparative genomics of Botrytis spp.</title>
        <authorList>
            <person name="Valero-Jimenez C.A."/>
            <person name="Tapia P."/>
            <person name="Veloso J."/>
            <person name="Silva-Moreno E."/>
            <person name="Staats M."/>
            <person name="Valdes J.H."/>
            <person name="Van Kan J.A.L."/>
        </authorList>
    </citation>
    <scope>NUCLEOTIDE SEQUENCE [LARGE SCALE GENOMIC DNA]</scope>
    <source>
        <strain evidence="1 2">MUCL3349</strain>
    </source>
</reference>
<dbReference type="PANTHER" id="PTHR33112:SF16">
    <property type="entry name" value="HETEROKARYON INCOMPATIBILITY DOMAIN-CONTAINING PROTEIN"/>
    <property type="match status" value="1"/>
</dbReference>
<name>A0A4Z1K6X8_9HELO</name>
<evidence type="ECO:0008006" key="3">
    <source>
        <dbReference type="Google" id="ProtNLM"/>
    </source>
</evidence>
<organism evidence="1 2">
    <name type="scientific">Botrytis porri</name>
    <dbReference type="NCBI Taxonomy" id="87229"/>
    <lineage>
        <taxon>Eukaryota</taxon>
        <taxon>Fungi</taxon>
        <taxon>Dikarya</taxon>
        <taxon>Ascomycota</taxon>
        <taxon>Pezizomycotina</taxon>
        <taxon>Leotiomycetes</taxon>
        <taxon>Helotiales</taxon>
        <taxon>Sclerotiniaceae</taxon>
        <taxon>Botrytis</taxon>
    </lineage>
</organism>
<evidence type="ECO:0000313" key="2">
    <source>
        <dbReference type="Proteomes" id="UP000297280"/>
    </source>
</evidence>
<dbReference type="PANTHER" id="PTHR33112">
    <property type="entry name" value="DOMAIN PROTEIN, PUTATIVE-RELATED"/>
    <property type="match status" value="1"/>
</dbReference>
<proteinExistence type="predicted"/>
<gene>
    <name evidence="1" type="ORF">BPOR_1168g00010</name>
</gene>
<evidence type="ECO:0000313" key="1">
    <source>
        <dbReference type="EMBL" id="TGO81408.1"/>
    </source>
</evidence>
<dbReference type="AlphaFoldDB" id="A0A4Z1K6X8"/>
<dbReference type="Proteomes" id="UP000297280">
    <property type="component" value="Unassembled WGS sequence"/>
</dbReference>
<keyword evidence="2" id="KW-1185">Reference proteome</keyword>
<sequence length="465" mass="52750">MMGAICGNAVVLIVATDGDAQDGLRGQEGVSQSRDMSQRIFHFGSEQLIVGNTGTLDLSVGGDYHNRGWTFQEHRLSRIKVIFKNEELHWQCQSSAWHEGMIPGAEIDKYIDPRQNVITAGFPDLHSLGHILSEFNKTELRYDEDALPAISGLLSVLSRTFAGGFLYGISETFFERGLGWSPYWKHLNIRRRDFSEIFGKDRPSQAGLPSWSRIGWNGRLNLFGSGEATRINDRETMIKETIPITKWYTSNSSSNLPENRRRIRSTWFENRDNYKDFAKPLPTGWSCHDAPDTGSSWGEPHLQPDECGKYIFKHVGMPDSDMGSSCYLFPVPDIHNSTPPVMPEQTSYLFCKTWRAHLWGRQASRGNIARTFNSSGKDIGSLQLHNKASLSLFPSIDSEVIHGLPVDLIALYKSRVHSRTWNAGQKKYEHPLQRKSKCKVLWVEWKDGIAYRLARGQVKAGEWEN</sequence>
<protein>
    <recommendedName>
        <fullName evidence="3">Heterokaryon incompatibility domain-containing protein</fullName>
    </recommendedName>
</protein>
<comment type="caution">
    <text evidence="1">The sequence shown here is derived from an EMBL/GenBank/DDBJ whole genome shotgun (WGS) entry which is preliminary data.</text>
</comment>
<dbReference type="EMBL" id="PQXO01001161">
    <property type="protein sequence ID" value="TGO81408.1"/>
    <property type="molecule type" value="Genomic_DNA"/>
</dbReference>